<comment type="caution">
    <text evidence="3">The sequence shown here is derived from an EMBL/GenBank/DDBJ whole genome shotgun (WGS) entry which is preliminary data.</text>
</comment>
<accession>A0ABR6EKD6</accession>
<dbReference type="Proteomes" id="UP000766698">
    <property type="component" value="Unassembled WGS sequence"/>
</dbReference>
<sequence>MASRRIRRASLLLAATAALALAAYLGGAVTTGYRDARTPAGGSDGDDTPEGGAAVPVPV</sequence>
<evidence type="ECO:0000256" key="1">
    <source>
        <dbReference type="SAM" id="MobiDB-lite"/>
    </source>
</evidence>
<feature type="signal peptide" evidence="2">
    <location>
        <begin position="1"/>
        <end position="22"/>
    </location>
</feature>
<organism evidence="3 4">
    <name type="scientific">Streptomyces durbertensis</name>
    <dbReference type="NCBI Taxonomy" id="2448886"/>
    <lineage>
        <taxon>Bacteria</taxon>
        <taxon>Bacillati</taxon>
        <taxon>Actinomycetota</taxon>
        <taxon>Actinomycetes</taxon>
        <taxon>Kitasatosporales</taxon>
        <taxon>Streptomycetaceae</taxon>
        <taxon>Streptomyces</taxon>
    </lineage>
</organism>
<name>A0ABR6EKD6_9ACTN</name>
<dbReference type="RefSeq" id="WP_182857077.1">
    <property type="nucleotide sequence ID" value="NZ_WMLF01000342.1"/>
</dbReference>
<protein>
    <submittedName>
        <fullName evidence="3">Uncharacterized protein</fullName>
    </submittedName>
</protein>
<evidence type="ECO:0000256" key="2">
    <source>
        <dbReference type="SAM" id="SignalP"/>
    </source>
</evidence>
<gene>
    <name evidence="3" type="ORF">GL263_19790</name>
</gene>
<dbReference type="EMBL" id="WMLF01000342">
    <property type="protein sequence ID" value="MBB1245780.1"/>
    <property type="molecule type" value="Genomic_DNA"/>
</dbReference>
<feature type="region of interest" description="Disordered" evidence="1">
    <location>
        <begin position="35"/>
        <end position="59"/>
    </location>
</feature>
<reference evidence="4" key="1">
    <citation type="journal article" date="2020" name="Syst. Appl. Microbiol.">
        <title>Streptomyces alkaliterrae sp. nov., isolated from an alkaline soil, and emended descriptions of Streptomyces alkaliphilus, Streptomyces calidiresistens and Streptomyces durbertensis.</title>
        <authorList>
            <person name="Swiecimska M."/>
            <person name="Golinska P."/>
            <person name="Nouioui I."/>
            <person name="Wypij M."/>
            <person name="Rai M."/>
            <person name="Sangal V."/>
            <person name="Goodfellow M."/>
        </authorList>
    </citation>
    <scope>NUCLEOTIDE SEQUENCE [LARGE SCALE GENOMIC DNA]</scope>
    <source>
        <strain evidence="4">DSM 104538</strain>
    </source>
</reference>
<keyword evidence="2" id="KW-0732">Signal</keyword>
<feature type="chain" id="PRO_5047169494" evidence="2">
    <location>
        <begin position="23"/>
        <end position="59"/>
    </location>
</feature>
<evidence type="ECO:0000313" key="4">
    <source>
        <dbReference type="Proteomes" id="UP000766698"/>
    </source>
</evidence>
<evidence type="ECO:0000313" key="3">
    <source>
        <dbReference type="EMBL" id="MBB1245780.1"/>
    </source>
</evidence>
<proteinExistence type="predicted"/>
<keyword evidence="4" id="KW-1185">Reference proteome</keyword>